<evidence type="ECO:0000256" key="9">
    <source>
        <dbReference type="ARBA" id="ARBA00039086"/>
    </source>
</evidence>
<dbReference type="Proteomes" id="UP000016931">
    <property type="component" value="Unassembled WGS sequence"/>
</dbReference>
<feature type="region of interest" description="Disordered" evidence="13">
    <location>
        <begin position="1"/>
        <end position="24"/>
    </location>
</feature>
<dbReference type="GO" id="GO:0050178">
    <property type="term" value="F:phenylpyruvate tautomerase activity"/>
    <property type="evidence" value="ECO:0007669"/>
    <property type="project" value="UniProtKB-EC"/>
</dbReference>
<keyword evidence="5" id="KW-0413">Isomerase</keyword>
<organism evidence="14 15">
    <name type="scientific">Sphaerulina musiva (strain SO2202)</name>
    <name type="common">Poplar stem canker fungus</name>
    <name type="synonym">Septoria musiva</name>
    <dbReference type="NCBI Taxonomy" id="692275"/>
    <lineage>
        <taxon>Eukaryota</taxon>
        <taxon>Fungi</taxon>
        <taxon>Dikarya</taxon>
        <taxon>Ascomycota</taxon>
        <taxon>Pezizomycotina</taxon>
        <taxon>Dothideomycetes</taxon>
        <taxon>Dothideomycetidae</taxon>
        <taxon>Mycosphaerellales</taxon>
        <taxon>Mycosphaerellaceae</taxon>
        <taxon>Sphaerulina</taxon>
    </lineage>
</organism>
<evidence type="ECO:0000256" key="1">
    <source>
        <dbReference type="ARBA" id="ARBA00004613"/>
    </source>
</evidence>
<evidence type="ECO:0000313" key="15">
    <source>
        <dbReference type="Proteomes" id="UP000016931"/>
    </source>
</evidence>
<feature type="compositionally biased region" description="Polar residues" evidence="13">
    <location>
        <begin position="311"/>
        <end position="322"/>
    </location>
</feature>
<evidence type="ECO:0000256" key="6">
    <source>
        <dbReference type="ARBA" id="ARBA00036735"/>
    </source>
</evidence>
<evidence type="ECO:0000256" key="12">
    <source>
        <dbReference type="ARBA" id="ARBA00042730"/>
    </source>
</evidence>
<reference evidence="14 15" key="1">
    <citation type="journal article" date="2012" name="PLoS Pathog.">
        <title>Diverse lifestyles and strategies of plant pathogenesis encoded in the genomes of eighteen Dothideomycetes fungi.</title>
        <authorList>
            <person name="Ohm R.A."/>
            <person name="Feau N."/>
            <person name="Henrissat B."/>
            <person name="Schoch C.L."/>
            <person name="Horwitz B.A."/>
            <person name="Barry K.W."/>
            <person name="Condon B.J."/>
            <person name="Copeland A.C."/>
            <person name="Dhillon B."/>
            <person name="Glaser F."/>
            <person name="Hesse C.N."/>
            <person name="Kosti I."/>
            <person name="LaButti K."/>
            <person name="Lindquist E.A."/>
            <person name="Lucas S."/>
            <person name="Salamov A.A."/>
            <person name="Bradshaw R.E."/>
            <person name="Ciuffetti L."/>
            <person name="Hamelin R.C."/>
            <person name="Kema G.H.J."/>
            <person name="Lawrence C."/>
            <person name="Scott J.A."/>
            <person name="Spatafora J.W."/>
            <person name="Turgeon B.G."/>
            <person name="de Wit P.J.G.M."/>
            <person name="Zhong S."/>
            <person name="Goodwin S.B."/>
            <person name="Grigoriev I.V."/>
        </authorList>
    </citation>
    <scope>NUCLEOTIDE SEQUENCE [LARGE SCALE GENOMIC DNA]</scope>
    <source>
        <strain evidence="14 15">SO2202</strain>
    </source>
</reference>
<dbReference type="eggNOG" id="ENOG502S2ZV">
    <property type="taxonomic scope" value="Eukaryota"/>
</dbReference>
<gene>
    <name evidence="14" type="ORF">SEPMUDRAFT_147639</name>
</gene>
<feature type="compositionally biased region" description="Basic and acidic residues" evidence="13">
    <location>
        <begin position="449"/>
        <end position="462"/>
    </location>
</feature>
<keyword evidence="3" id="KW-0202">Cytokine</keyword>
<feature type="compositionally biased region" description="Polar residues" evidence="13">
    <location>
        <begin position="375"/>
        <end position="397"/>
    </location>
</feature>
<name>M3CQD4_SPHMS</name>
<evidence type="ECO:0000256" key="5">
    <source>
        <dbReference type="ARBA" id="ARBA00023235"/>
    </source>
</evidence>
<evidence type="ECO:0000256" key="8">
    <source>
        <dbReference type="ARBA" id="ARBA00038932"/>
    </source>
</evidence>
<dbReference type="EMBL" id="KB456261">
    <property type="protein sequence ID" value="EMF15888.1"/>
    <property type="molecule type" value="Genomic_DNA"/>
</dbReference>
<keyword evidence="4" id="KW-0964">Secreted</keyword>
<dbReference type="Gene3D" id="3.30.429.10">
    <property type="entry name" value="Macrophage Migration Inhibitory Factor"/>
    <property type="match status" value="1"/>
</dbReference>
<dbReference type="EC" id="5.3.3.12" evidence="8"/>
<dbReference type="HOGENOM" id="CLU_513891_0_0_1"/>
<evidence type="ECO:0000313" key="14">
    <source>
        <dbReference type="EMBL" id="EMF15888.1"/>
    </source>
</evidence>
<dbReference type="PANTHER" id="PTHR11954:SF6">
    <property type="entry name" value="MACROPHAGE MIGRATION INHIBITORY FACTOR"/>
    <property type="match status" value="1"/>
</dbReference>
<dbReference type="EC" id="5.3.2.1" evidence="9"/>
<feature type="compositionally biased region" description="Basic and acidic residues" evidence="13">
    <location>
        <begin position="525"/>
        <end position="540"/>
    </location>
</feature>
<dbReference type="InterPro" id="IPR014347">
    <property type="entry name" value="Tautomerase/MIF_sf"/>
</dbReference>
<dbReference type="InterPro" id="IPR001398">
    <property type="entry name" value="Macrophage_inhib_fac"/>
</dbReference>
<evidence type="ECO:0000256" key="7">
    <source>
        <dbReference type="ARBA" id="ARBA00036823"/>
    </source>
</evidence>
<protein>
    <recommendedName>
        <fullName evidence="12">L-dopachrome isomerase</fullName>
        <ecNumber evidence="9">5.3.2.1</ecNumber>
        <ecNumber evidence="8">5.3.3.12</ecNumber>
    </recommendedName>
    <alternativeName>
        <fullName evidence="10">L-dopachrome tautomerase</fullName>
    </alternativeName>
    <alternativeName>
        <fullName evidence="11">Phenylpyruvate tautomerase</fullName>
    </alternativeName>
</protein>
<evidence type="ECO:0000256" key="2">
    <source>
        <dbReference type="ARBA" id="ARBA00005851"/>
    </source>
</evidence>
<dbReference type="RefSeq" id="XP_016764009.1">
    <property type="nucleotide sequence ID" value="XM_016904432.1"/>
</dbReference>
<comment type="catalytic activity">
    <reaction evidence="6">
        <text>3-phenylpyruvate = enol-phenylpyruvate</text>
        <dbReference type="Rhea" id="RHEA:17097"/>
        <dbReference type="ChEBI" id="CHEBI:16815"/>
        <dbReference type="ChEBI" id="CHEBI:18005"/>
        <dbReference type="EC" id="5.3.2.1"/>
    </reaction>
</comment>
<feature type="compositionally biased region" description="Low complexity" evidence="13">
    <location>
        <begin position="327"/>
        <end position="351"/>
    </location>
</feature>
<feature type="region of interest" description="Disordered" evidence="13">
    <location>
        <begin position="293"/>
        <end position="568"/>
    </location>
</feature>
<comment type="similarity">
    <text evidence="2">Belongs to the MIF family.</text>
</comment>
<feature type="compositionally biased region" description="Polar residues" evidence="13">
    <location>
        <begin position="503"/>
        <end position="515"/>
    </location>
</feature>
<dbReference type="PANTHER" id="PTHR11954">
    <property type="entry name" value="D-DOPACHROME DECARBOXYLASE"/>
    <property type="match status" value="1"/>
</dbReference>
<dbReference type="OrthoDB" id="255819at2759"/>
<feature type="compositionally biased region" description="Low complexity" evidence="13">
    <location>
        <begin position="470"/>
        <end position="483"/>
    </location>
</feature>
<dbReference type="SUPFAM" id="SSF55331">
    <property type="entry name" value="Tautomerase/MIF"/>
    <property type="match status" value="1"/>
</dbReference>
<feature type="compositionally biased region" description="Low complexity" evidence="13">
    <location>
        <begin position="7"/>
        <end position="23"/>
    </location>
</feature>
<keyword evidence="15" id="KW-1185">Reference proteome</keyword>
<evidence type="ECO:0000256" key="4">
    <source>
        <dbReference type="ARBA" id="ARBA00022525"/>
    </source>
</evidence>
<dbReference type="STRING" id="692275.M3CQD4"/>
<dbReference type="GO" id="GO:0004167">
    <property type="term" value="F:dopachrome isomerase activity"/>
    <property type="evidence" value="ECO:0007669"/>
    <property type="project" value="UniProtKB-EC"/>
</dbReference>
<evidence type="ECO:0000256" key="13">
    <source>
        <dbReference type="SAM" id="MobiDB-lite"/>
    </source>
</evidence>
<evidence type="ECO:0000256" key="3">
    <source>
        <dbReference type="ARBA" id="ARBA00022514"/>
    </source>
</evidence>
<evidence type="ECO:0000256" key="10">
    <source>
        <dbReference type="ARBA" id="ARBA00041631"/>
    </source>
</evidence>
<accession>M3CQD4</accession>
<comment type="catalytic activity">
    <reaction evidence="7">
        <text>L-dopachrome = 5,6-dihydroxyindole-2-carboxylate</text>
        <dbReference type="Rhea" id="RHEA:13041"/>
        <dbReference type="ChEBI" id="CHEBI:16875"/>
        <dbReference type="ChEBI" id="CHEBI:57509"/>
        <dbReference type="EC" id="5.3.3.12"/>
    </reaction>
</comment>
<sequence>MGRDASSHSTHSPSESPSAASTALDSHGRMTISGIAFTSNPTNALSLNDQHAVQVAPTPRERKSLPAELGRYTSLSDYLRKQRAPQDAAMASYYNTPSRQRTQYYDEQFQYKDNVHEGTIRERVQRDSPVVAELRTNVIIKDEFTLVTDLSCHLAARYMRPDSAIMVKVDHSACLAMGGTFDPCYILSITAVPSQMGPTMNKRNAALIQSFMADILSVSPDRGVVKFQPIPEENFATNGTTMAGVIERQEKHHSGDHSGGVRRAMNNVGRKSLPNFKKSMSKMSNDAKVDMAAAAESPPGGDGMMRPPTVRTDSAAPSSISEDVQDTTVQASATTALATTTTTSSEAAPAAEVYELPATELEKERPATVHKRKSSGGTSNNGLRMNPVSSTSNTPITPKTAKRARPKTFSGESPSPRVHSHTKSDSNSLAAAAATATAKPWAHLSAPPLKKERPRSFLKHDPTNTVAKATPTNTSRPTTPRQRLSVSRAKENLIAGTAFPQVPSKQLNGDWTNESAQERSRKKIERLTGEDPDAKKKETEANIAKRRASITATPKLPPMPVDQPDSSSIVLGKRKSFLSAFRRNAAKAQHAH</sequence>
<dbReference type="GeneID" id="27901569"/>
<proteinExistence type="inferred from homology"/>
<dbReference type="GO" id="GO:0005576">
    <property type="term" value="C:extracellular region"/>
    <property type="evidence" value="ECO:0007669"/>
    <property type="project" value="UniProtKB-SubCell"/>
</dbReference>
<evidence type="ECO:0000256" key="11">
    <source>
        <dbReference type="ARBA" id="ARBA00041912"/>
    </source>
</evidence>
<dbReference type="OMA" id="CYMLTIT"/>
<dbReference type="Pfam" id="PF01187">
    <property type="entry name" value="MIF"/>
    <property type="match status" value="1"/>
</dbReference>
<dbReference type="AlphaFoldDB" id="M3CQD4"/>
<comment type="subcellular location">
    <subcellularLocation>
        <location evidence="1">Secreted</location>
    </subcellularLocation>
</comment>